<dbReference type="Pfam" id="PF18480">
    <property type="entry name" value="DUF5615"/>
    <property type="match status" value="1"/>
</dbReference>
<dbReference type="EMBL" id="MFGW01000121">
    <property type="protein sequence ID" value="OGF65057.1"/>
    <property type="molecule type" value="Genomic_DNA"/>
</dbReference>
<protein>
    <recommendedName>
        <fullName evidence="1">DUF5615 domain-containing protein</fullName>
    </recommendedName>
</protein>
<dbReference type="Proteomes" id="UP000178943">
    <property type="component" value="Unassembled WGS sequence"/>
</dbReference>
<sequence length="116" mass="13405">MLLADENISPRTVSFLRSLGYKVFDLRENNLTSISDEEILKLAKKKNSVLITMDKHFANIIKYPPKDYAGIIRIRIHPPLLGEINKALQYLLNNISIENLRGSLIILEKIGYRIRR</sequence>
<accession>A0A1F5VNS6</accession>
<evidence type="ECO:0000313" key="2">
    <source>
        <dbReference type="EMBL" id="OGF65057.1"/>
    </source>
</evidence>
<evidence type="ECO:0000259" key="1">
    <source>
        <dbReference type="Pfam" id="PF18480"/>
    </source>
</evidence>
<gene>
    <name evidence="2" type="ORF">A2Y62_16660</name>
</gene>
<name>A0A1F5VNS6_9BACT</name>
<organism evidence="2 3">
    <name type="scientific">Candidatus Fischerbacteria bacterium RBG_13_37_8</name>
    <dbReference type="NCBI Taxonomy" id="1817863"/>
    <lineage>
        <taxon>Bacteria</taxon>
        <taxon>Candidatus Fischeribacteriota</taxon>
    </lineage>
</organism>
<dbReference type="InterPro" id="IPR041049">
    <property type="entry name" value="DUF5615"/>
</dbReference>
<reference evidence="2 3" key="1">
    <citation type="journal article" date="2016" name="Nat. Commun.">
        <title>Thousands of microbial genomes shed light on interconnected biogeochemical processes in an aquifer system.</title>
        <authorList>
            <person name="Anantharaman K."/>
            <person name="Brown C.T."/>
            <person name="Hug L.A."/>
            <person name="Sharon I."/>
            <person name="Castelle C.J."/>
            <person name="Probst A.J."/>
            <person name="Thomas B.C."/>
            <person name="Singh A."/>
            <person name="Wilkins M.J."/>
            <person name="Karaoz U."/>
            <person name="Brodie E.L."/>
            <person name="Williams K.H."/>
            <person name="Hubbard S.S."/>
            <person name="Banfield J.F."/>
        </authorList>
    </citation>
    <scope>NUCLEOTIDE SEQUENCE [LARGE SCALE GENOMIC DNA]</scope>
</reference>
<feature type="domain" description="DUF5615" evidence="1">
    <location>
        <begin position="2"/>
        <end position="109"/>
    </location>
</feature>
<evidence type="ECO:0000313" key="3">
    <source>
        <dbReference type="Proteomes" id="UP000178943"/>
    </source>
</evidence>
<proteinExistence type="predicted"/>
<dbReference type="AlphaFoldDB" id="A0A1F5VNS6"/>
<comment type="caution">
    <text evidence="2">The sequence shown here is derived from an EMBL/GenBank/DDBJ whole genome shotgun (WGS) entry which is preliminary data.</text>
</comment>
<dbReference type="STRING" id="1817863.A2Y62_16660"/>